<evidence type="ECO:0000313" key="1">
    <source>
        <dbReference type="Proteomes" id="UP000050792"/>
    </source>
</evidence>
<dbReference type="AlphaFoldDB" id="A0AA85FTF9"/>
<dbReference type="WBParaSite" id="SRDH1_63860.1">
    <property type="protein sequence ID" value="SRDH1_63860.1"/>
    <property type="gene ID" value="SRDH1_63860"/>
</dbReference>
<name>A0AA85FTF9_9TREM</name>
<evidence type="ECO:0000313" key="2">
    <source>
        <dbReference type="WBParaSite" id="SRDH1_63860.1"/>
    </source>
</evidence>
<dbReference type="Proteomes" id="UP000050792">
    <property type="component" value="Unassembled WGS sequence"/>
</dbReference>
<reference evidence="1" key="1">
    <citation type="submission" date="2022-06" db="EMBL/GenBank/DDBJ databases">
        <authorList>
            <person name="Berger JAMES D."/>
            <person name="Berger JAMES D."/>
        </authorList>
    </citation>
    <scope>NUCLEOTIDE SEQUENCE [LARGE SCALE GENOMIC DNA]</scope>
</reference>
<reference evidence="2" key="2">
    <citation type="submission" date="2023-11" db="UniProtKB">
        <authorList>
            <consortium name="WormBaseParasite"/>
        </authorList>
    </citation>
    <scope>IDENTIFICATION</scope>
</reference>
<sequence>MQTAVKTAATSISDLNRRVTKNRWISTKSVALMDSHKLIPSGSKHDEERKQIRSKLTKSVRNSREKWQATKVKEMEKAAAVSNIIQLFRLVKEAGIINSSVRQSRKVTTLLSAYGKLESDFATSSGVRQGCPLCPFLFNFTIDLLM</sequence>
<protein>
    <recommendedName>
        <fullName evidence="3">Reverse transcriptase domain-containing protein</fullName>
    </recommendedName>
</protein>
<evidence type="ECO:0008006" key="3">
    <source>
        <dbReference type="Google" id="ProtNLM"/>
    </source>
</evidence>
<keyword evidence="1" id="KW-1185">Reference proteome</keyword>
<organism evidence="1 2">
    <name type="scientific">Schistosoma rodhaini</name>
    <dbReference type="NCBI Taxonomy" id="6188"/>
    <lineage>
        <taxon>Eukaryota</taxon>
        <taxon>Metazoa</taxon>
        <taxon>Spiralia</taxon>
        <taxon>Lophotrochozoa</taxon>
        <taxon>Platyhelminthes</taxon>
        <taxon>Trematoda</taxon>
        <taxon>Digenea</taxon>
        <taxon>Strigeidida</taxon>
        <taxon>Schistosomatoidea</taxon>
        <taxon>Schistosomatidae</taxon>
        <taxon>Schistosoma</taxon>
    </lineage>
</organism>
<proteinExistence type="predicted"/>
<accession>A0AA85FTF9</accession>